<evidence type="ECO:0000313" key="2">
    <source>
        <dbReference type="EMBL" id="SEQ13778.1"/>
    </source>
</evidence>
<keyword evidence="3" id="KW-1185">Reference proteome</keyword>
<dbReference type="Proteomes" id="UP000198648">
    <property type="component" value="Unassembled WGS sequence"/>
</dbReference>
<gene>
    <name evidence="2" type="ORF">SAMN05444005_10787</name>
</gene>
<accession>A0A1H9DM42</accession>
<dbReference type="EMBL" id="FOEI01000007">
    <property type="protein sequence ID" value="SEQ13778.1"/>
    <property type="molecule type" value="Genomic_DNA"/>
</dbReference>
<dbReference type="OrthoDB" id="1359771at2"/>
<name>A0A1H9DM42_9FLAO</name>
<keyword evidence="1" id="KW-0732">Signal</keyword>
<sequence>MKKMLFGFIATVLLSVNVNAQIETKEDARITAAKAFISFKNQLSQAFNNTTDFAAFEKTLCGKWQNTTEGRNLLNDAYNHLKNKSTDNKIIETYDGISFAKALKFQQDALTKNPKSTGSELFGGPGDATTGNYNPVGREAYPCRWWQLNCHLQQIFGPEAGTALLNAAIDFILSHLLKI</sequence>
<proteinExistence type="predicted"/>
<dbReference type="RefSeq" id="WP_143065657.1">
    <property type="nucleotide sequence ID" value="NZ_FOEI01000007.1"/>
</dbReference>
<organism evidence="2 3">
    <name type="scientific">Flavobacterium urocaniciphilum</name>
    <dbReference type="NCBI Taxonomy" id="1299341"/>
    <lineage>
        <taxon>Bacteria</taxon>
        <taxon>Pseudomonadati</taxon>
        <taxon>Bacteroidota</taxon>
        <taxon>Flavobacteriia</taxon>
        <taxon>Flavobacteriales</taxon>
        <taxon>Flavobacteriaceae</taxon>
        <taxon>Flavobacterium</taxon>
    </lineage>
</organism>
<feature type="chain" id="PRO_5011508942" evidence="1">
    <location>
        <begin position="21"/>
        <end position="179"/>
    </location>
</feature>
<reference evidence="2 3" key="1">
    <citation type="submission" date="2016-10" db="EMBL/GenBank/DDBJ databases">
        <authorList>
            <person name="de Groot N.N."/>
        </authorList>
    </citation>
    <scope>NUCLEOTIDE SEQUENCE [LARGE SCALE GENOMIC DNA]</scope>
    <source>
        <strain evidence="2 3">DSM 27078</strain>
    </source>
</reference>
<protein>
    <submittedName>
        <fullName evidence="2">Uncharacterized protein</fullName>
    </submittedName>
</protein>
<evidence type="ECO:0000313" key="3">
    <source>
        <dbReference type="Proteomes" id="UP000198648"/>
    </source>
</evidence>
<feature type="signal peptide" evidence="1">
    <location>
        <begin position="1"/>
        <end position="20"/>
    </location>
</feature>
<dbReference type="AlphaFoldDB" id="A0A1H9DM42"/>
<evidence type="ECO:0000256" key="1">
    <source>
        <dbReference type="SAM" id="SignalP"/>
    </source>
</evidence>